<feature type="non-terminal residue" evidence="2">
    <location>
        <position position="1"/>
    </location>
</feature>
<keyword evidence="3" id="KW-1185">Reference proteome</keyword>
<feature type="compositionally biased region" description="Low complexity" evidence="1">
    <location>
        <begin position="19"/>
        <end position="32"/>
    </location>
</feature>
<feature type="non-terminal residue" evidence="2">
    <location>
        <position position="88"/>
    </location>
</feature>
<feature type="region of interest" description="Disordered" evidence="1">
    <location>
        <begin position="1"/>
        <end position="66"/>
    </location>
</feature>
<dbReference type="AlphaFoldDB" id="A0A8T0IGC4"/>
<gene>
    <name evidence="2" type="ORF">KC19_3G031400</name>
</gene>
<organism evidence="2 3">
    <name type="scientific">Ceratodon purpureus</name>
    <name type="common">Fire moss</name>
    <name type="synonym">Dicranum purpureum</name>
    <dbReference type="NCBI Taxonomy" id="3225"/>
    <lineage>
        <taxon>Eukaryota</taxon>
        <taxon>Viridiplantae</taxon>
        <taxon>Streptophyta</taxon>
        <taxon>Embryophyta</taxon>
        <taxon>Bryophyta</taxon>
        <taxon>Bryophytina</taxon>
        <taxon>Bryopsida</taxon>
        <taxon>Dicranidae</taxon>
        <taxon>Pseudoditrichales</taxon>
        <taxon>Ditrichaceae</taxon>
        <taxon>Ceratodon</taxon>
    </lineage>
</organism>
<accession>A0A8T0IGC4</accession>
<name>A0A8T0IGC4_CERPU</name>
<dbReference type="Proteomes" id="UP000822688">
    <property type="component" value="Chromosome 3"/>
</dbReference>
<evidence type="ECO:0000313" key="3">
    <source>
        <dbReference type="Proteomes" id="UP000822688"/>
    </source>
</evidence>
<sequence length="88" mass="9816">SIPPALTWLHSHNSTPHGLLWPSSPPLESSNSTPHGPLMAKHSNPEPQNRGPQQFKRPHSGILKGRAEGTWEDIQVMYCTKVRRKTSC</sequence>
<comment type="caution">
    <text evidence="2">The sequence shown here is derived from an EMBL/GenBank/DDBJ whole genome shotgun (WGS) entry which is preliminary data.</text>
</comment>
<protein>
    <submittedName>
        <fullName evidence="2">Uncharacterized protein</fullName>
    </submittedName>
</protein>
<evidence type="ECO:0000313" key="2">
    <source>
        <dbReference type="EMBL" id="KAG0582065.1"/>
    </source>
</evidence>
<evidence type="ECO:0000256" key="1">
    <source>
        <dbReference type="SAM" id="MobiDB-lite"/>
    </source>
</evidence>
<dbReference type="EMBL" id="CM026423">
    <property type="protein sequence ID" value="KAG0582065.1"/>
    <property type="molecule type" value="Genomic_DNA"/>
</dbReference>
<proteinExistence type="predicted"/>
<reference evidence="2" key="1">
    <citation type="submission" date="2020-06" db="EMBL/GenBank/DDBJ databases">
        <title>WGS assembly of Ceratodon purpureus strain R40.</title>
        <authorList>
            <person name="Carey S.B."/>
            <person name="Jenkins J."/>
            <person name="Shu S."/>
            <person name="Lovell J.T."/>
            <person name="Sreedasyam A."/>
            <person name="Maumus F."/>
            <person name="Tiley G.P."/>
            <person name="Fernandez-Pozo N."/>
            <person name="Barry K."/>
            <person name="Chen C."/>
            <person name="Wang M."/>
            <person name="Lipzen A."/>
            <person name="Daum C."/>
            <person name="Saski C.A."/>
            <person name="Payton A.C."/>
            <person name="Mcbreen J.C."/>
            <person name="Conrad R.E."/>
            <person name="Kollar L.M."/>
            <person name="Olsson S."/>
            <person name="Huttunen S."/>
            <person name="Landis J.B."/>
            <person name="Wickett N.J."/>
            <person name="Johnson M.G."/>
            <person name="Rensing S.A."/>
            <person name="Grimwood J."/>
            <person name="Schmutz J."/>
            <person name="Mcdaniel S.F."/>
        </authorList>
    </citation>
    <scope>NUCLEOTIDE SEQUENCE</scope>
    <source>
        <strain evidence="2">R40</strain>
    </source>
</reference>